<comment type="caution">
    <text evidence="3">The sequence shown here is derived from an EMBL/GenBank/DDBJ whole genome shotgun (WGS) entry which is preliminary data.</text>
</comment>
<dbReference type="InterPro" id="IPR011050">
    <property type="entry name" value="Pectin_lyase_fold/virulence"/>
</dbReference>
<organism evidence="3">
    <name type="scientific">candidate division WOR-3 bacterium</name>
    <dbReference type="NCBI Taxonomy" id="2052148"/>
    <lineage>
        <taxon>Bacteria</taxon>
        <taxon>Bacteria division WOR-3</taxon>
    </lineage>
</organism>
<feature type="domain" description="Secretion system C-terminal sorting" evidence="2">
    <location>
        <begin position="979"/>
        <end position="1042"/>
    </location>
</feature>
<dbReference type="InterPro" id="IPR007742">
    <property type="entry name" value="NosD_dom"/>
</dbReference>
<dbReference type="InterPro" id="IPR012334">
    <property type="entry name" value="Pectin_lyas_fold"/>
</dbReference>
<feature type="domain" description="Periplasmic copper-binding protein NosD beta helix" evidence="1">
    <location>
        <begin position="768"/>
        <end position="885"/>
    </location>
</feature>
<dbReference type="EMBL" id="DTDJ01000025">
    <property type="protein sequence ID" value="HGL17364.1"/>
    <property type="molecule type" value="Genomic_DNA"/>
</dbReference>
<proteinExistence type="predicted"/>
<name>A0A7V3ZXD4_UNCW3</name>
<protein>
    <submittedName>
        <fullName evidence="3">T9SS type A sorting domain-containing protein</fullName>
    </submittedName>
</protein>
<dbReference type="Pfam" id="PF05048">
    <property type="entry name" value="NosD"/>
    <property type="match status" value="1"/>
</dbReference>
<sequence>MKKLTVLLLLSGLIKATTYNNPGSGGVTDGYLKKNERALSGYTLLGNSVQNSNAGANLDSLFVTWDEINLYIFLKTNNTASWSVAYGFAIDVIGDSGYTGGSDPSDAWGRKIGFDNGRDANYQIYFWWDETQEISSANLCTYTGSGWNYSNLTQGTHYQYTGDSSTGLQTLEIVIPLVLIGNPSSIAVSAYVAGGDGSSAVDAIPCEDDVADADWTDSDFISQMYDIDLTPPRTPNYFIILDGTISSEGFMTDEQFHATGWWNAYVTWDAESLYVGYIFQSLEGTPNYDLHIYFDTDPQKHKNFGKGTQTSATGINLPFKADYGFHIYGPFNASKLVYTSGTWSETSFNGQFFAGSETNGTNEVSIPWSEIGDPDSFYMVIYLYNNSDNFAYGIVPNLGNSNGSDSINSYLGFYRSTEGVSPSQILNQSNMLLEIYSDELTGPGTLTDAMNVANSDEEIDTIIMRVTAELNISSPFTIINPLVLMGLSQLNLIGDTTINCFDIRTDSLWNNIEKIELSGINMKKFRTAINIKVGNATSIGDMVLREITIDSSLCGFYTGDFSNTSLAYGTLYGSAKVYITNSIFRNLLYHGIYGRCISSSDGTLELTVDNTEIENCGKLNSDFYGKGGITTIDNVNLKVLNSNLSNNFWGIFAWNSTYGENSIQNDTIVNTKVANSDSIGIYIRCDSGKAFQSVYLEGDSILNNGWIGLLITGYKGETTGIRDLRIYSNFIGDNRETGDQDVGLALYEWNAPEGTNAFGFKIGEENLGNHFYGNITGLHIATSKAKGLTIKHNKFENNATGIEIFKADSILIFSDTFKNNAYGVYIYGSSEDSANFNTITRSSFEGNYSQGIYIGDYSNEGILKPVILSTNYIESTQTLTVEGTNTPPYSRIEIYEGDDGSISYNGKIYLGETNSDENGNWVFTTTYTNPDYSNIYITALATSPHGSTSEFADPSIILPVKENISGEFNFSIKGGRGISLSFENSVEKTVKIQIADVSGRIVKSGTYNLKGNGKIDLGNFRSGIYFVKVELENNLHIYKVIVVK</sequence>
<evidence type="ECO:0000313" key="3">
    <source>
        <dbReference type="EMBL" id="HGL17364.1"/>
    </source>
</evidence>
<dbReference type="InterPro" id="IPR026444">
    <property type="entry name" value="Secre_tail"/>
</dbReference>
<dbReference type="Gene3D" id="2.160.20.10">
    <property type="entry name" value="Single-stranded right-handed beta-helix, Pectin lyase-like"/>
    <property type="match status" value="1"/>
</dbReference>
<dbReference type="NCBIfam" id="TIGR04183">
    <property type="entry name" value="Por_Secre_tail"/>
    <property type="match status" value="1"/>
</dbReference>
<dbReference type="SUPFAM" id="SSF51126">
    <property type="entry name" value="Pectin lyase-like"/>
    <property type="match status" value="2"/>
</dbReference>
<evidence type="ECO:0000259" key="2">
    <source>
        <dbReference type="Pfam" id="PF18962"/>
    </source>
</evidence>
<dbReference type="InterPro" id="IPR006626">
    <property type="entry name" value="PbH1"/>
</dbReference>
<reference evidence="3" key="1">
    <citation type="journal article" date="2020" name="mSystems">
        <title>Genome- and Community-Level Interaction Insights into Carbon Utilization and Element Cycling Functions of Hydrothermarchaeota in Hydrothermal Sediment.</title>
        <authorList>
            <person name="Zhou Z."/>
            <person name="Liu Y."/>
            <person name="Xu W."/>
            <person name="Pan J."/>
            <person name="Luo Z.H."/>
            <person name="Li M."/>
        </authorList>
    </citation>
    <scope>NUCLEOTIDE SEQUENCE [LARGE SCALE GENOMIC DNA]</scope>
    <source>
        <strain evidence="3">SpSt-69</strain>
    </source>
</reference>
<dbReference type="Pfam" id="PF18962">
    <property type="entry name" value="Por_Secre_tail"/>
    <property type="match status" value="1"/>
</dbReference>
<dbReference type="AlphaFoldDB" id="A0A7V3ZXD4"/>
<accession>A0A7V3ZXD4</accession>
<dbReference type="SMART" id="SM00710">
    <property type="entry name" value="PbH1"/>
    <property type="match status" value="8"/>
</dbReference>
<evidence type="ECO:0000259" key="1">
    <source>
        <dbReference type="Pfam" id="PF05048"/>
    </source>
</evidence>
<gene>
    <name evidence="3" type="ORF">ENU66_03400</name>
</gene>